<evidence type="ECO:0000313" key="11">
    <source>
        <dbReference type="EMBL" id="CAJ1395916.1"/>
    </source>
</evidence>
<keyword evidence="2" id="KW-0479">Metal-binding</keyword>
<dbReference type="EMBL" id="CAUJNA010003214">
    <property type="protein sequence ID" value="CAJ1395916.1"/>
    <property type="molecule type" value="Genomic_DNA"/>
</dbReference>
<evidence type="ECO:0000256" key="9">
    <source>
        <dbReference type="SAM" id="SignalP"/>
    </source>
</evidence>
<evidence type="ECO:0000256" key="7">
    <source>
        <dbReference type="ARBA" id="ARBA00023180"/>
    </source>
</evidence>
<dbReference type="InterPro" id="IPR024548">
    <property type="entry name" value="Cu2_monoox_C"/>
</dbReference>
<evidence type="ECO:0000259" key="10">
    <source>
        <dbReference type="PROSITE" id="PS50836"/>
    </source>
</evidence>
<dbReference type="SUPFAM" id="SSF49742">
    <property type="entry name" value="PHM/PNGase F"/>
    <property type="match status" value="2"/>
</dbReference>
<dbReference type="Pfam" id="PF01082">
    <property type="entry name" value="Cu2_monooxygen"/>
    <property type="match status" value="1"/>
</dbReference>
<evidence type="ECO:0000256" key="5">
    <source>
        <dbReference type="ARBA" id="ARBA00023033"/>
    </source>
</evidence>
<dbReference type="GO" id="GO:0005507">
    <property type="term" value="F:copper ion binding"/>
    <property type="evidence" value="ECO:0007669"/>
    <property type="project" value="InterPro"/>
</dbReference>
<dbReference type="PANTHER" id="PTHR10157">
    <property type="entry name" value="DOPAMINE BETA HYDROXYLASE RELATED"/>
    <property type="match status" value="1"/>
</dbReference>
<keyword evidence="12" id="KW-1185">Reference proteome</keyword>
<dbReference type="SUPFAM" id="SSF49344">
    <property type="entry name" value="CBD9-like"/>
    <property type="match status" value="1"/>
</dbReference>
<dbReference type="PROSITE" id="PS00084">
    <property type="entry name" value="CU2_MONOOXYGENASE_1"/>
    <property type="match status" value="1"/>
</dbReference>
<accession>A0AA36NA49</accession>
<keyword evidence="7" id="KW-0325">Glycoprotein</keyword>
<dbReference type="Pfam" id="PF03712">
    <property type="entry name" value="Cu2_monoox_C"/>
    <property type="match status" value="1"/>
</dbReference>
<comment type="similarity">
    <text evidence="1">Belongs to the copper type II ascorbate-dependent monooxygenase family.</text>
</comment>
<evidence type="ECO:0000256" key="1">
    <source>
        <dbReference type="ARBA" id="ARBA00010676"/>
    </source>
</evidence>
<evidence type="ECO:0000256" key="8">
    <source>
        <dbReference type="SAM" id="MobiDB-lite"/>
    </source>
</evidence>
<keyword evidence="9" id="KW-0732">Signal</keyword>
<keyword evidence="4" id="KW-0186">Copper</keyword>
<evidence type="ECO:0000313" key="12">
    <source>
        <dbReference type="Proteomes" id="UP001178507"/>
    </source>
</evidence>
<protein>
    <recommendedName>
        <fullName evidence="10">DOMON domain-containing protein</fullName>
    </recommendedName>
</protein>
<evidence type="ECO:0000256" key="6">
    <source>
        <dbReference type="ARBA" id="ARBA00023157"/>
    </source>
</evidence>
<feature type="chain" id="PRO_5041306862" description="DOMON domain-containing protein" evidence="9">
    <location>
        <begin position="19"/>
        <end position="743"/>
    </location>
</feature>
<dbReference type="Gene3D" id="2.60.120.310">
    <property type="entry name" value="Copper type II, ascorbate-dependent monooxygenase, N-terminal domain"/>
    <property type="match status" value="1"/>
</dbReference>
<keyword evidence="6" id="KW-1015">Disulfide bond</keyword>
<dbReference type="InterPro" id="IPR014784">
    <property type="entry name" value="Cu2_ascorb_mOase-like_C"/>
</dbReference>
<dbReference type="AlphaFoldDB" id="A0AA36NA49"/>
<dbReference type="Proteomes" id="UP001178507">
    <property type="component" value="Unassembled WGS sequence"/>
</dbReference>
<dbReference type="GO" id="GO:0004500">
    <property type="term" value="F:dopamine beta-monooxygenase activity"/>
    <property type="evidence" value="ECO:0007669"/>
    <property type="project" value="InterPro"/>
</dbReference>
<dbReference type="InterPro" id="IPR000323">
    <property type="entry name" value="Cu2_ascorb_mOase_N"/>
</dbReference>
<dbReference type="InterPro" id="IPR000945">
    <property type="entry name" value="DBH-like"/>
</dbReference>
<keyword evidence="5" id="KW-0503">Monooxygenase</keyword>
<dbReference type="PANTHER" id="PTHR10157:SF23">
    <property type="entry name" value="MOXD1 HOMOLOG 1"/>
    <property type="match status" value="1"/>
</dbReference>
<dbReference type="InterPro" id="IPR036939">
    <property type="entry name" value="Cu2_ascorb_mOase_N_sf"/>
</dbReference>
<organism evidence="11 12">
    <name type="scientific">Effrenium voratum</name>
    <dbReference type="NCBI Taxonomy" id="2562239"/>
    <lineage>
        <taxon>Eukaryota</taxon>
        <taxon>Sar</taxon>
        <taxon>Alveolata</taxon>
        <taxon>Dinophyceae</taxon>
        <taxon>Suessiales</taxon>
        <taxon>Symbiodiniaceae</taxon>
        <taxon>Effrenium</taxon>
    </lineage>
</organism>
<evidence type="ECO:0000256" key="3">
    <source>
        <dbReference type="ARBA" id="ARBA00023002"/>
    </source>
</evidence>
<comment type="caution">
    <text evidence="11">The sequence shown here is derived from an EMBL/GenBank/DDBJ whole genome shotgun (WGS) entry which is preliminary data.</text>
</comment>
<dbReference type="InterPro" id="IPR008977">
    <property type="entry name" value="PHM/PNGase_F_dom_sf"/>
</dbReference>
<dbReference type="Gene3D" id="2.60.40.1210">
    <property type="entry name" value="Cellobiose dehydrogenase, cytochrome domain"/>
    <property type="match status" value="1"/>
</dbReference>
<feature type="signal peptide" evidence="9">
    <location>
        <begin position="1"/>
        <end position="18"/>
    </location>
</feature>
<feature type="region of interest" description="Disordered" evidence="8">
    <location>
        <begin position="722"/>
        <end position="743"/>
    </location>
</feature>
<gene>
    <name evidence="11" type="ORF">EVOR1521_LOCUS20238</name>
</gene>
<keyword evidence="3" id="KW-0560">Oxidoreductase</keyword>
<dbReference type="InterPro" id="IPR020611">
    <property type="entry name" value="Cu2_ascorb_mOase_CS-1"/>
</dbReference>
<dbReference type="PROSITE" id="PS50836">
    <property type="entry name" value="DOMON"/>
    <property type="match status" value="1"/>
</dbReference>
<feature type="domain" description="DOMON" evidence="10">
    <location>
        <begin position="38"/>
        <end position="155"/>
    </location>
</feature>
<name>A0AA36NA49_9DINO</name>
<evidence type="ECO:0000256" key="2">
    <source>
        <dbReference type="ARBA" id="ARBA00022723"/>
    </source>
</evidence>
<dbReference type="Gene3D" id="2.60.120.230">
    <property type="match status" value="1"/>
</dbReference>
<dbReference type="InterPro" id="IPR005018">
    <property type="entry name" value="DOMON_domain"/>
</dbReference>
<reference evidence="11" key="1">
    <citation type="submission" date="2023-08" db="EMBL/GenBank/DDBJ databases">
        <authorList>
            <person name="Chen Y."/>
            <person name="Shah S."/>
            <person name="Dougan E. K."/>
            <person name="Thang M."/>
            <person name="Chan C."/>
        </authorList>
    </citation>
    <scope>NUCLEOTIDE SEQUENCE</scope>
</reference>
<proteinExistence type="inferred from homology"/>
<sequence length="743" mass="81287">MTVLWLFALLFCRGKASACYGDGSFAQEHWPFCQELGTGLLMYFGPSTDGEYMKLGLHAENHDGWSSLGIGGNGGMKGAQQIVVRKVDGEFVAEERYSTAYATPQLQETQEVLLFFSSESSGNISWGVLLPMRSCKTGERYAMEDVGMFMHWALGHSHDFGYHKSRGQFHTNLVAGPPAPPPDMSGYDSVSITMPEVPVVGEGSDAKNPYVCGIFDLAEVLPSNRNTSEKHHAAKFGVILDSGSREYVHHMILFECTEQAAMDNNFTHNQVISNCERMVRGCQASKWPWAVGGEDLVLPPDVGVPIGNGARWYALQVHYYNPSLHEGVRDSSGVQLSLSPGLRTYDAETFGLMGGVSPVQRDPLPPGHADYSIPSMILPAQCTQSWSVEEITVLGVMHHAHLVGKKLSVHVTRNGEYIGEMRREKIYDFNHQSLEGSSVKKLKRGDELTLTCSYDTSTRTAPTNFGDFTQDEMCLAYFLHYPAQTARRGMFLRANGDSRVSMCPDPAQMSGDGFQLGEGGMNPSQLLALSVTSQAPGIHPPACQAKGDLQSSQAIELLRSMGVAESVPMLLDFFDEVYVWLLALQHSAPRCEAGHAASTVNQLLPQADVERCQTFVRAIKMVLQGLDESLHELHELLQGSEQVLERVSSQNICNLLQGEATGDLGLEEEGQAAGDAGACAALEAVKLSTKALRMTLQKIGGLLAAGSALAARDWRVEALRSPRKSTWMESQQPSLRRRKTTNF</sequence>
<evidence type="ECO:0000256" key="4">
    <source>
        <dbReference type="ARBA" id="ARBA00023008"/>
    </source>
</evidence>